<evidence type="ECO:0000313" key="1">
    <source>
        <dbReference type="EMBL" id="CDW45100.1"/>
    </source>
</evidence>
<dbReference type="EMBL" id="HACA01027739">
    <property type="protein sequence ID" value="CDW45100.1"/>
    <property type="molecule type" value="Transcribed_RNA"/>
</dbReference>
<reference evidence="1" key="1">
    <citation type="submission" date="2014-05" db="EMBL/GenBank/DDBJ databases">
        <authorList>
            <person name="Chronopoulou M."/>
        </authorList>
    </citation>
    <scope>NUCLEOTIDE SEQUENCE</scope>
    <source>
        <tissue evidence="1">Whole organism</tissue>
    </source>
</reference>
<accession>A0A0K2V459</accession>
<name>A0A0K2V459_LEPSM</name>
<organism evidence="1">
    <name type="scientific">Lepeophtheirus salmonis</name>
    <name type="common">Salmon louse</name>
    <name type="synonym">Caligus salmonis</name>
    <dbReference type="NCBI Taxonomy" id="72036"/>
    <lineage>
        <taxon>Eukaryota</taxon>
        <taxon>Metazoa</taxon>
        <taxon>Ecdysozoa</taxon>
        <taxon>Arthropoda</taxon>
        <taxon>Crustacea</taxon>
        <taxon>Multicrustacea</taxon>
        <taxon>Hexanauplia</taxon>
        <taxon>Copepoda</taxon>
        <taxon>Siphonostomatoida</taxon>
        <taxon>Caligidae</taxon>
        <taxon>Lepeophtheirus</taxon>
    </lineage>
</organism>
<dbReference type="AlphaFoldDB" id="A0A0K2V459"/>
<feature type="non-terminal residue" evidence="1">
    <location>
        <position position="1"/>
    </location>
</feature>
<protein>
    <submittedName>
        <fullName evidence="1">Uncharacterized protein</fullName>
    </submittedName>
</protein>
<sequence length="60" mass="6992">KGNLKHLSDLHNLNNLVCMTLNSIRQQSADRWREGRGVESHFILCHLDRSLRKISYCKAD</sequence>
<proteinExistence type="predicted"/>